<reference evidence="1 2" key="1">
    <citation type="journal article" date="2023" name="Arcadia Sci">
        <title>De novo assembly of a long-read Amblyomma americanum tick genome.</title>
        <authorList>
            <person name="Chou S."/>
            <person name="Poskanzer K.E."/>
            <person name="Rollins M."/>
            <person name="Thuy-Boun P.S."/>
        </authorList>
    </citation>
    <scope>NUCLEOTIDE SEQUENCE [LARGE SCALE GENOMIC DNA]</scope>
    <source>
        <strain evidence="1">F_SG_1</strain>
        <tissue evidence="1">Salivary glands</tissue>
    </source>
</reference>
<protein>
    <submittedName>
        <fullName evidence="1">Uncharacterized protein</fullName>
    </submittedName>
</protein>
<gene>
    <name evidence="1" type="ORF">V5799_014527</name>
</gene>
<name>A0AAQ4E2S2_AMBAM</name>
<keyword evidence="2" id="KW-1185">Reference proteome</keyword>
<accession>A0AAQ4E2S2</accession>
<comment type="caution">
    <text evidence="1">The sequence shown here is derived from an EMBL/GenBank/DDBJ whole genome shotgun (WGS) entry which is preliminary data.</text>
</comment>
<evidence type="ECO:0000313" key="1">
    <source>
        <dbReference type="EMBL" id="KAK8769007.1"/>
    </source>
</evidence>
<evidence type="ECO:0000313" key="2">
    <source>
        <dbReference type="Proteomes" id="UP001321473"/>
    </source>
</evidence>
<dbReference type="AlphaFoldDB" id="A0AAQ4E2S2"/>
<dbReference type="EMBL" id="JARKHS020023213">
    <property type="protein sequence ID" value="KAK8769007.1"/>
    <property type="molecule type" value="Genomic_DNA"/>
</dbReference>
<organism evidence="1 2">
    <name type="scientific">Amblyomma americanum</name>
    <name type="common">Lone star tick</name>
    <dbReference type="NCBI Taxonomy" id="6943"/>
    <lineage>
        <taxon>Eukaryota</taxon>
        <taxon>Metazoa</taxon>
        <taxon>Ecdysozoa</taxon>
        <taxon>Arthropoda</taxon>
        <taxon>Chelicerata</taxon>
        <taxon>Arachnida</taxon>
        <taxon>Acari</taxon>
        <taxon>Parasitiformes</taxon>
        <taxon>Ixodida</taxon>
        <taxon>Ixodoidea</taxon>
        <taxon>Ixodidae</taxon>
        <taxon>Amblyomminae</taxon>
        <taxon>Amblyomma</taxon>
    </lineage>
</organism>
<feature type="non-terminal residue" evidence="1">
    <location>
        <position position="77"/>
    </location>
</feature>
<sequence length="77" mass="8774">MSPACHSLRGVDARLVGGYSKRVRQAPLGTGLFFPQRLACFSSPLIGRRVERDTRIYKDEPQQGSWKNRRSFGCFQE</sequence>
<proteinExistence type="predicted"/>
<dbReference type="Proteomes" id="UP001321473">
    <property type="component" value="Unassembled WGS sequence"/>
</dbReference>